<dbReference type="OrthoDB" id="2187222at2"/>
<dbReference type="PATRIC" id="fig|1423803.3.peg.1045"/>
<dbReference type="RefSeq" id="WP_061777175.1">
    <property type="nucleotide sequence ID" value="NZ_AYZH01000022.1"/>
</dbReference>
<dbReference type="Proteomes" id="UP000051589">
    <property type="component" value="Unassembled WGS sequence"/>
</dbReference>
<keyword evidence="2" id="KW-1185">Reference proteome</keyword>
<dbReference type="AlphaFoldDB" id="A0A0R2DLA7"/>
<evidence type="ECO:0000313" key="1">
    <source>
        <dbReference type="EMBL" id="KRN01447.1"/>
    </source>
</evidence>
<comment type="caution">
    <text evidence="1">The sequence shown here is derived from an EMBL/GenBank/DDBJ whole genome shotgun (WGS) entry which is preliminary data.</text>
</comment>
<reference evidence="1 2" key="1">
    <citation type="journal article" date="2015" name="Genome Announc.">
        <title>Expanding the biotechnology potential of lactobacilli through comparative genomics of 213 strains and associated genera.</title>
        <authorList>
            <person name="Sun Z."/>
            <person name="Harris H.M."/>
            <person name="McCann A."/>
            <person name="Guo C."/>
            <person name="Argimon S."/>
            <person name="Zhang W."/>
            <person name="Yang X."/>
            <person name="Jeffery I.B."/>
            <person name="Cooney J.C."/>
            <person name="Kagawa T.F."/>
            <person name="Liu W."/>
            <person name="Song Y."/>
            <person name="Salvetti E."/>
            <person name="Wrobel A."/>
            <person name="Rasinkangas P."/>
            <person name="Parkhill J."/>
            <person name="Rea M.C."/>
            <person name="O'Sullivan O."/>
            <person name="Ritari J."/>
            <person name="Douillard F.P."/>
            <person name="Paul Ross R."/>
            <person name="Yang R."/>
            <person name="Briner A.E."/>
            <person name="Felis G.E."/>
            <person name="de Vos W.M."/>
            <person name="Barrangou R."/>
            <person name="Klaenhammer T.R."/>
            <person name="Caufield P.W."/>
            <person name="Cui Y."/>
            <person name="Zhang H."/>
            <person name="O'Toole P.W."/>
        </authorList>
    </citation>
    <scope>NUCLEOTIDE SEQUENCE [LARGE SCALE GENOMIC DNA]</scope>
    <source>
        <strain evidence="1 2">DSM 21775</strain>
    </source>
</reference>
<protein>
    <recommendedName>
        <fullName evidence="3">Rho termination factor N-terminal domain-containing protein</fullName>
    </recommendedName>
</protein>
<proteinExistence type="predicted"/>
<sequence length="71" mass="8045">MVIETRKTATGTEYWDTEKQAAQFEVFDEGKPDLTDMKLHELLAYAKAKGLVIPKGTTKRADVIKFIEVND</sequence>
<accession>A0A0R2DLA7</accession>
<evidence type="ECO:0000313" key="2">
    <source>
        <dbReference type="Proteomes" id="UP000051589"/>
    </source>
</evidence>
<gene>
    <name evidence="1" type="ORF">FD13_GL001041</name>
</gene>
<dbReference type="EMBL" id="AYZH01000022">
    <property type="protein sequence ID" value="KRN01447.1"/>
    <property type="molecule type" value="Genomic_DNA"/>
</dbReference>
<organism evidence="1 2">
    <name type="scientific">Levilactobacillus senmaizukei DSM 21775 = NBRC 103853</name>
    <dbReference type="NCBI Taxonomy" id="1423803"/>
    <lineage>
        <taxon>Bacteria</taxon>
        <taxon>Bacillati</taxon>
        <taxon>Bacillota</taxon>
        <taxon>Bacilli</taxon>
        <taxon>Lactobacillales</taxon>
        <taxon>Lactobacillaceae</taxon>
        <taxon>Levilactobacillus</taxon>
    </lineage>
</organism>
<evidence type="ECO:0008006" key="3">
    <source>
        <dbReference type="Google" id="ProtNLM"/>
    </source>
</evidence>
<name>A0A0R2DLA7_9LACO</name>